<gene>
    <name evidence="2" type="ORF">GN277_15300</name>
</gene>
<dbReference type="AlphaFoldDB" id="A0A7X3MI57"/>
<dbReference type="RefSeq" id="WP_159751762.1">
    <property type="nucleotide sequence ID" value="NZ_WUQX01000001.1"/>
</dbReference>
<proteinExistence type="predicted"/>
<accession>A0A7X3MI57</accession>
<evidence type="ECO:0000313" key="2">
    <source>
        <dbReference type="EMBL" id="MXP76697.1"/>
    </source>
</evidence>
<feature type="region of interest" description="Disordered" evidence="1">
    <location>
        <begin position="1"/>
        <end position="29"/>
    </location>
</feature>
<evidence type="ECO:0000256" key="1">
    <source>
        <dbReference type="SAM" id="MobiDB-lite"/>
    </source>
</evidence>
<protein>
    <submittedName>
        <fullName evidence="2">Uncharacterized protein</fullName>
    </submittedName>
</protein>
<evidence type="ECO:0000313" key="3">
    <source>
        <dbReference type="Proteomes" id="UP000460412"/>
    </source>
</evidence>
<name>A0A7X3MI57_9FIRM</name>
<comment type="caution">
    <text evidence="2">The sequence shown here is derived from an EMBL/GenBank/DDBJ whole genome shotgun (WGS) entry which is preliminary data.</text>
</comment>
<dbReference type="EMBL" id="WUQX01000001">
    <property type="protein sequence ID" value="MXP76697.1"/>
    <property type="molecule type" value="Genomic_DNA"/>
</dbReference>
<feature type="compositionally biased region" description="Basic and acidic residues" evidence="1">
    <location>
        <begin position="12"/>
        <end position="25"/>
    </location>
</feature>
<reference evidence="2 3" key="1">
    <citation type="submission" date="2019-12" db="EMBL/GenBank/DDBJ databases">
        <title>Sporaefaciens musculi gen. nov., sp. nov., a novel bacterium isolated from the caecum of an obese mouse.</title>
        <authorList>
            <person name="Rasmussen T.S."/>
            <person name="Streidl T."/>
            <person name="Hitch T.C.A."/>
            <person name="Wortmann E."/>
            <person name="Deptula P."/>
            <person name="Hansen M."/>
            <person name="Nielsen D.S."/>
            <person name="Clavel T."/>
            <person name="Vogensen F.K."/>
        </authorList>
    </citation>
    <scope>NUCLEOTIDE SEQUENCE [LARGE SCALE GENOMIC DNA]</scope>
    <source>
        <strain evidence="2 3">WCA-9-b2</strain>
    </source>
</reference>
<keyword evidence="3" id="KW-1185">Reference proteome</keyword>
<sequence>MRHTGAPATRRTRSERGNHGKEQKKAQKAAAAIVAAPDVRHMRKSKEVRRLFRESIRPYGNERAGKLEKMGLQNV</sequence>
<dbReference type="Proteomes" id="UP000460412">
    <property type="component" value="Unassembled WGS sequence"/>
</dbReference>
<organism evidence="2 3">
    <name type="scientific">Sporofaciens musculi</name>
    <dbReference type="NCBI Taxonomy" id="2681861"/>
    <lineage>
        <taxon>Bacteria</taxon>
        <taxon>Bacillati</taxon>
        <taxon>Bacillota</taxon>
        <taxon>Clostridia</taxon>
        <taxon>Lachnospirales</taxon>
        <taxon>Lachnospiraceae</taxon>
        <taxon>Sporofaciens</taxon>
    </lineage>
</organism>